<comment type="caution">
    <text evidence="2">The sequence shown here is derived from an EMBL/GenBank/DDBJ whole genome shotgun (WGS) entry which is preliminary data.</text>
</comment>
<sequence length="80" mass="9218">MTGPKTHDQQLRIIEKRENTANADKDFGPSTDLNTPKPVREAYQEKTHSPAARKKAETDNRSMLRGEHQESEHHKNRPDD</sequence>
<dbReference type="AlphaFoldDB" id="A0A368K6X5"/>
<evidence type="ECO:0000256" key="1">
    <source>
        <dbReference type="SAM" id="MobiDB-lite"/>
    </source>
</evidence>
<feature type="compositionally biased region" description="Basic and acidic residues" evidence="1">
    <location>
        <begin position="38"/>
        <end position="80"/>
    </location>
</feature>
<name>A0A368K6X5_9HYPH</name>
<protein>
    <submittedName>
        <fullName evidence="2">Uncharacterized protein</fullName>
    </submittedName>
</protein>
<proteinExistence type="predicted"/>
<accession>A0A368K6X5</accession>
<dbReference type="RefSeq" id="WP_114439543.1">
    <property type="nucleotide sequence ID" value="NZ_QOZG01000002.1"/>
</dbReference>
<feature type="region of interest" description="Disordered" evidence="1">
    <location>
        <begin position="16"/>
        <end position="80"/>
    </location>
</feature>
<reference evidence="2 3" key="1">
    <citation type="submission" date="2018-07" db="EMBL/GenBank/DDBJ databases">
        <title>The draft genome of Phyllobacterium salinisoli.</title>
        <authorList>
            <person name="Liu L."/>
            <person name="Li L."/>
            <person name="Zhang X."/>
            <person name="Liang L."/>
        </authorList>
    </citation>
    <scope>NUCLEOTIDE SEQUENCE [LARGE SCALE GENOMIC DNA]</scope>
    <source>
        <strain evidence="2 3">LLAN61</strain>
    </source>
</reference>
<dbReference type="EMBL" id="QOZG01000002">
    <property type="protein sequence ID" value="RCS25099.1"/>
    <property type="molecule type" value="Genomic_DNA"/>
</dbReference>
<gene>
    <name evidence="2" type="ORF">DUT91_06645</name>
</gene>
<evidence type="ECO:0000313" key="2">
    <source>
        <dbReference type="EMBL" id="RCS25099.1"/>
    </source>
</evidence>
<feature type="compositionally biased region" description="Basic and acidic residues" evidence="1">
    <location>
        <begin position="16"/>
        <end position="27"/>
    </location>
</feature>
<keyword evidence="3" id="KW-1185">Reference proteome</keyword>
<dbReference type="OrthoDB" id="7950817at2"/>
<dbReference type="Proteomes" id="UP000253420">
    <property type="component" value="Unassembled WGS sequence"/>
</dbReference>
<evidence type="ECO:0000313" key="3">
    <source>
        <dbReference type="Proteomes" id="UP000253420"/>
    </source>
</evidence>
<organism evidence="2 3">
    <name type="scientific">Phyllobacterium salinisoli</name>
    <dbReference type="NCBI Taxonomy" id="1899321"/>
    <lineage>
        <taxon>Bacteria</taxon>
        <taxon>Pseudomonadati</taxon>
        <taxon>Pseudomonadota</taxon>
        <taxon>Alphaproteobacteria</taxon>
        <taxon>Hyphomicrobiales</taxon>
        <taxon>Phyllobacteriaceae</taxon>
        <taxon>Phyllobacterium</taxon>
    </lineage>
</organism>